<gene>
    <name evidence="1" type="ORF">LOD99_12328</name>
</gene>
<organism evidence="1 2">
    <name type="scientific">Oopsacas minuta</name>
    <dbReference type="NCBI Taxonomy" id="111878"/>
    <lineage>
        <taxon>Eukaryota</taxon>
        <taxon>Metazoa</taxon>
        <taxon>Porifera</taxon>
        <taxon>Hexactinellida</taxon>
        <taxon>Hexasterophora</taxon>
        <taxon>Lyssacinosida</taxon>
        <taxon>Leucopsacidae</taxon>
        <taxon>Oopsacas</taxon>
    </lineage>
</organism>
<comment type="caution">
    <text evidence="1">The sequence shown here is derived from an EMBL/GenBank/DDBJ whole genome shotgun (WGS) entry which is preliminary data.</text>
</comment>
<dbReference type="Proteomes" id="UP001165289">
    <property type="component" value="Unassembled WGS sequence"/>
</dbReference>
<accession>A0AAV7JEX0</accession>
<evidence type="ECO:0000313" key="1">
    <source>
        <dbReference type="EMBL" id="KAI6647332.1"/>
    </source>
</evidence>
<dbReference type="AlphaFoldDB" id="A0AAV7JEX0"/>
<evidence type="ECO:0000313" key="2">
    <source>
        <dbReference type="Proteomes" id="UP001165289"/>
    </source>
</evidence>
<dbReference type="EMBL" id="JAKMXF010000343">
    <property type="protein sequence ID" value="KAI6647332.1"/>
    <property type="molecule type" value="Genomic_DNA"/>
</dbReference>
<protein>
    <submittedName>
        <fullName evidence="1">Ciliogenesis-associated TTC17-interacting protein</fullName>
    </submittedName>
</protein>
<name>A0AAV7JEX0_9METZ</name>
<dbReference type="CDD" id="cd22973">
    <property type="entry name" value="DD_CATIP"/>
    <property type="match status" value="1"/>
</dbReference>
<dbReference type="InterPro" id="IPR047501">
    <property type="entry name" value="DD_CATIP"/>
</dbReference>
<sequence>MSVDARVYFSEDLEIQSFDGKKVGQLLFSVKQDENCSKYVIELHSKWQNGSILGGVTSHAILNEDLLIEKCEEMIFYKKDILNSQTVKILPLSETEREVLFIQTEGDAKNLKTDTLILDKVSSVITIGTSYLYQRLAALGRIELLERQLYEIDIGCKLAEVRYEISRLENVDELGLKKESNKGNVLWIFKYGPGGELKFSEEEDTQLRYTHIQTVIPKDTGVLAWNEDVEMISKYLDEKDSLETGYIDYIRSHPRIRGILADYLHHILIRKPDDVFHATAEFFKPFVSENI</sequence>
<proteinExistence type="predicted"/>
<reference evidence="1 2" key="1">
    <citation type="journal article" date="2023" name="BMC Biol.">
        <title>The compact genome of the sponge Oopsacas minuta (Hexactinellida) is lacking key metazoan core genes.</title>
        <authorList>
            <person name="Santini S."/>
            <person name="Schenkelaars Q."/>
            <person name="Jourda C."/>
            <person name="Duchesne M."/>
            <person name="Belahbib H."/>
            <person name="Rocher C."/>
            <person name="Selva M."/>
            <person name="Riesgo A."/>
            <person name="Vervoort M."/>
            <person name="Leys S.P."/>
            <person name="Kodjabachian L."/>
            <person name="Le Bivic A."/>
            <person name="Borchiellini C."/>
            <person name="Claverie J.M."/>
            <person name="Renard E."/>
        </authorList>
    </citation>
    <scope>NUCLEOTIDE SEQUENCE [LARGE SCALE GENOMIC DNA]</scope>
    <source>
        <strain evidence="1">SPO-2</strain>
    </source>
</reference>
<keyword evidence="2" id="KW-1185">Reference proteome</keyword>